<evidence type="ECO:0000313" key="1">
    <source>
        <dbReference type="EMBL" id="SHG64554.1"/>
    </source>
</evidence>
<reference evidence="1 2" key="1">
    <citation type="submission" date="2016-11" db="EMBL/GenBank/DDBJ databases">
        <authorList>
            <person name="Jaros S."/>
            <person name="Januszkiewicz K."/>
            <person name="Wedrychowicz H."/>
        </authorList>
    </citation>
    <scope>NUCLEOTIDE SEQUENCE [LARGE SCALE GENOMIC DNA]</scope>
    <source>
        <strain evidence="1 2">DSM 6792</strain>
    </source>
</reference>
<protein>
    <submittedName>
        <fullName evidence="1">Uncharacterized protein</fullName>
    </submittedName>
</protein>
<dbReference type="Proteomes" id="UP000184112">
    <property type="component" value="Unassembled WGS sequence"/>
</dbReference>
<gene>
    <name evidence="1" type="ORF">SAMN05444388_103471</name>
</gene>
<sequence>MKQLIDAINSFQKLDDETEQAIKKYFVIEKFKKPSKYNLHSF</sequence>
<dbReference type="AlphaFoldDB" id="A0A1M5LHE0"/>
<evidence type="ECO:0000313" key="2">
    <source>
        <dbReference type="Proteomes" id="UP000184112"/>
    </source>
</evidence>
<accession>A0A1M5LHE0</accession>
<name>A0A1M5LHE0_FLAJO</name>
<organism evidence="1 2">
    <name type="scientific">Flavobacterium johnsoniae</name>
    <name type="common">Cytophaga johnsonae</name>
    <dbReference type="NCBI Taxonomy" id="986"/>
    <lineage>
        <taxon>Bacteria</taxon>
        <taxon>Pseudomonadati</taxon>
        <taxon>Bacteroidota</taxon>
        <taxon>Flavobacteriia</taxon>
        <taxon>Flavobacteriales</taxon>
        <taxon>Flavobacteriaceae</taxon>
        <taxon>Flavobacterium</taxon>
    </lineage>
</organism>
<dbReference type="EMBL" id="FQWH01000003">
    <property type="protein sequence ID" value="SHG64554.1"/>
    <property type="molecule type" value="Genomic_DNA"/>
</dbReference>
<proteinExistence type="predicted"/>
<dbReference type="RefSeq" id="WP_262489406.1">
    <property type="nucleotide sequence ID" value="NZ_FQWH01000003.1"/>
</dbReference>